<evidence type="ECO:0000313" key="2">
    <source>
        <dbReference type="Proteomes" id="UP000000365"/>
    </source>
</evidence>
<dbReference type="eggNOG" id="arCOG07472">
    <property type="taxonomic scope" value="Archaea"/>
</dbReference>
<gene>
    <name evidence="1" type="ordered locus">Mlab_1213</name>
</gene>
<organism evidence="1 2">
    <name type="scientific">Methanocorpusculum labreanum (strain ATCC 43576 / DSM 4855 / Z)</name>
    <dbReference type="NCBI Taxonomy" id="410358"/>
    <lineage>
        <taxon>Archaea</taxon>
        <taxon>Methanobacteriati</taxon>
        <taxon>Methanobacteriota</taxon>
        <taxon>Stenosarchaea group</taxon>
        <taxon>Methanomicrobia</taxon>
        <taxon>Methanomicrobiales</taxon>
        <taxon>Methanocorpusculaceae</taxon>
        <taxon>Methanocorpusculum</taxon>
    </lineage>
</organism>
<dbReference type="EMBL" id="CP000559">
    <property type="protein sequence ID" value="ABN07382.1"/>
    <property type="molecule type" value="Genomic_DNA"/>
</dbReference>
<keyword evidence="2" id="KW-1185">Reference proteome</keyword>
<dbReference type="RefSeq" id="WP_011833585.1">
    <property type="nucleotide sequence ID" value="NC_008942.1"/>
</dbReference>
<protein>
    <submittedName>
        <fullName evidence="1">Uncharacterized protein</fullName>
    </submittedName>
</protein>
<dbReference type="KEGG" id="mla:Mlab_1213"/>
<dbReference type="GeneID" id="4795880"/>
<sequence length="66" mass="7744">MQTLYEKMSQKAIDAVFTGLFNLTDIRVTLRETSPLHHLTDEQKERTKDTIENIRKQLEILEGELL</sequence>
<evidence type="ECO:0000313" key="1">
    <source>
        <dbReference type="EMBL" id="ABN07382.1"/>
    </source>
</evidence>
<accession>A2SSS6</accession>
<dbReference type="HOGENOM" id="CLU_205636_0_0_2"/>
<dbReference type="Proteomes" id="UP000000365">
    <property type="component" value="Chromosome"/>
</dbReference>
<dbReference type="AlphaFoldDB" id="A2SSS6"/>
<proteinExistence type="predicted"/>
<name>A2SSS6_METLZ</name>
<reference evidence="1 2" key="1">
    <citation type="journal article" date="2009" name="Stand. Genomic Sci.">
        <title>Complete genome sequence of Methanocorpusculum labreanum type strain Z.</title>
        <authorList>
            <person name="Anderson I.J."/>
            <person name="Sieprawska-Lupa M."/>
            <person name="Goltsman E."/>
            <person name="Lapidus A."/>
            <person name="Copeland A."/>
            <person name="Glavina Del Rio T."/>
            <person name="Tice H."/>
            <person name="Dalin E."/>
            <person name="Barry K."/>
            <person name="Pitluck S."/>
            <person name="Hauser L."/>
            <person name="Land M."/>
            <person name="Lucas S."/>
            <person name="Richardson P."/>
            <person name="Whitman W.B."/>
            <person name="Kyrpides N.C."/>
        </authorList>
    </citation>
    <scope>NUCLEOTIDE SEQUENCE [LARGE SCALE GENOMIC DNA]</scope>
    <source>
        <strain evidence="2">ATCC 43576 / DSM 4855 / Z</strain>
    </source>
</reference>